<dbReference type="Gene3D" id="3.40.605.10">
    <property type="entry name" value="Aldehyde Dehydrogenase, Chain A, domain 1"/>
    <property type="match status" value="1"/>
</dbReference>
<evidence type="ECO:0000259" key="2">
    <source>
        <dbReference type="Pfam" id="PF00171"/>
    </source>
</evidence>
<dbReference type="Pfam" id="PF00171">
    <property type="entry name" value="Aldedh"/>
    <property type="match status" value="1"/>
</dbReference>
<dbReference type="InterPro" id="IPR016161">
    <property type="entry name" value="Ald_DH/histidinol_DH"/>
</dbReference>
<dbReference type="SUPFAM" id="SSF53720">
    <property type="entry name" value="ALDH-like"/>
    <property type="match status" value="1"/>
</dbReference>
<dbReference type="PROSITE" id="PS00070">
    <property type="entry name" value="ALDEHYDE_DEHYDR_CYS"/>
    <property type="match status" value="1"/>
</dbReference>
<dbReference type="InterPro" id="IPR016160">
    <property type="entry name" value="Ald_DH_CS_CYS"/>
</dbReference>
<evidence type="ECO:0000313" key="3">
    <source>
        <dbReference type="EMBL" id="EQD27344.1"/>
    </source>
</evidence>
<protein>
    <submittedName>
        <fullName evidence="3">Succinic semialdehyde dehydrogenase</fullName>
    </submittedName>
</protein>
<name>T0ZEQ3_9ZZZZ</name>
<reference evidence="3" key="1">
    <citation type="submission" date="2013-08" db="EMBL/GenBank/DDBJ databases">
        <authorList>
            <person name="Mendez C."/>
            <person name="Richter M."/>
            <person name="Ferrer M."/>
            <person name="Sanchez J."/>
        </authorList>
    </citation>
    <scope>NUCLEOTIDE SEQUENCE</scope>
</reference>
<organism evidence="3">
    <name type="scientific">mine drainage metagenome</name>
    <dbReference type="NCBI Taxonomy" id="410659"/>
    <lineage>
        <taxon>unclassified sequences</taxon>
        <taxon>metagenomes</taxon>
        <taxon>ecological metagenomes</taxon>
    </lineage>
</organism>
<keyword evidence="1" id="KW-0560">Oxidoreductase</keyword>
<dbReference type="EMBL" id="AUZX01016039">
    <property type="protein sequence ID" value="EQD27344.1"/>
    <property type="molecule type" value="Genomic_DNA"/>
</dbReference>
<dbReference type="Gene3D" id="3.40.309.10">
    <property type="entry name" value="Aldehyde Dehydrogenase, Chain A, domain 2"/>
    <property type="match status" value="1"/>
</dbReference>
<sequence>AVTARVQNNGQSCIAAKRFIVVQERAQEFIDGFAEAMSNVVVGDPMDPATVVGPLVSAEQRDLLDAQVSDSVAKGAVVRAGGKKIEGGGYYYQPTVLTDVPRDSRAGSEELFGPVAVVEVVKDLTEAIEVANSTPWGLGGSIWATDPREIEQAIDGMEAGMVFANAIVASTPELPFGGIKKSGYGRELSAHGIREFTNVKTFYIA</sequence>
<dbReference type="PANTHER" id="PTHR43217:SF1">
    <property type="entry name" value="SUCCINATE SEMIALDEHYDE DEHYDROGENASE [NAD(P)+] SAD"/>
    <property type="match status" value="1"/>
</dbReference>
<gene>
    <name evidence="3" type="ORF">B1A_21699</name>
</gene>
<dbReference type="InterPro" id="IPR047110">
    <property type="entry name" value="GABD/Sad-like"/>
</dbReference>
<feature type="domain" description="Aldehyde dehydrogenase" evidence="2">
    <location>
        <begin position="1"/>
        <end position="201"/>
    </location>
</feature>
<reference evidence="3" key="2">
    <citation type="journal article" date="2014" name="ISME J.">
        <title>Microbial stratification in low pH oxic and suboxic macroscopic growths along an acid mine drainage.</title>
        <authorList>
            <person name="Mendez-Garcia C."/>
            <person name="Mesa V."/>
            <person name="Sprenger R.R."/>
            <person name="Richter M."/>
            <person name="Diez M.S."/>
            <person name="Solano J."/>
            <person name="Bargiela R."/>
            <person name="Golyshina O.V."/>
            <person name="Manteca A."/>
            <person name="Ramos J.L."/>
            <person name="Gallego J.R."/>
            <person name="Llorente I."/>
            <person name="Martins Dos Santos V.A."/>
            <person name="Jensen O.N."/>
            <person name="Pelaez A.I."/>
            <person name="Sanchez J."/>
            <person name="Ferrer M."/>
        </authorList>
    </citation>
    <scope>NUCLEOTIDE SEQUENCE</scope>
</reference>
<dbReference type="AlphaFoldDB" id="T0ZEQ3"/>
<dbReference type="PANTHER" id="PTHR43217">
    <property type="entry name" value="SUCCINATE SEMIALDEHYDE DEHYDROGENASE [NAD(P)+] SAD"/>
    <property type="match status" value="1"/>
</dbReference>
<comment type="caution">
    <text evidence="3">The sequence shown here is derived from an EMBL/GenBank/DDBJ whole genome shotgun (WGS) entry which is preliminary data.</text>
</comment>
<dbReference type="InterPro" id="IPR015590">
    <property type="entry name" value="Aldehyde_DH_dom"/>
</dbReference>
<dbReference type="InterPro" id="IPR016162">
    <property type="entry name" value="Ald_DH_N"/>
</dbReference>
<evidence type="ECO:0000256" key="1">
    <source>
        <dbReference type="ARBA" id="ARBA00023002"/>
    </source>
</evidence>
<feature type="non-terminal residue" evidence="3">
    <location>
        <position position="1"/>
    </location>
</feature>
<dbReference type="GO" id="GO:0004777">
    <property type="term" value="F:succinate-semialdehyde dehydrogenase (NAD+) activity"/>
    <property type="evidence" value="ECO:0007669"/>
    <property type="project" value="TreeGrafter"/>
</dbReference>
<dbReference type="InterPro" id="IPR016163">
    <property type="entry name" value="Ald_DH_C"/>
</dbReference>
<proteinExistence type="predicted"/>
<accession>T0ZEQ3</accession>